<sequence length="209" mass="24073">MPIGRYTRTTRVGHVLVKYPTRPCSATDIRRGLASMLVQSCSSKISIRRPGYLKFRADREKYYRANQPSANEHLVPCLLNWHQPAATNSQSRGRFCHTPQVFWACLVSVVRIPNHLHDLVTSLPYTHLGKRHRQHPNFVSASAFSARGIGKVRCISVGRYPYTWFIWAFFWCVLSCVAMVARAHNIQGVPYLRVTRYRTVFEPKGKEKK</sequence>
<name>A0A3N2PMG4_SODAK</name>
<evidence type="ECO:0000256" key="1">
    <source>
        <dbReference type="SAM" id="Phobius"/>
    </source>
</evidence>
<feature type="transmembrane region" description="Helical" evidence="1">
    <location>
        <begin position="164"/>
        <end position="183"/>
    </location>
</feature>
<keyword evidence="1" id="KW-0472">Membrane</keyword>
<dbReference type="AlphaFoldDB" id="A0A3N2PMG4"/>
<keyword evidence="1" id="KW-0812">Transmembrane</keyword>
<dbReference type="EMBL" id="ML119061">
    <property type="protein sequence ID" value="ROT35604.1"/>
    <property type="molecule type" value="Genomic_DNA"/>
</dbReference>
<keyword evidence="1" id="KW-1133">Transmembrane helix</keyword>
<accession>A0A3N2PMG4</accession>
<dbReference type="RefSeq" id="XP_028463410.1">
    <property type="nucleotide sequence ID" value="XM_028610820.1"/>
</dbReference>
<evidence type="ECO:0000313" key="3">
    <source>
        <dbReference type="Proteomes" id="UP000272025"/>
    </source>
</evidence>
<dbReference type="Proteomes" id="UP000272025">
    <property type="component" value="Unassembled WGS sequence"/>
</dbReference>
<organism evidence="2 3">
    <name type="scientific">Sodiomyces alkalinus (strain CBS 110278 / VKM F-3762 / F11)</name>
    <name type="common">Alkaliphilic filamentous fungus</name>
    <dbReference type="NCBI Taxonomy" id="1314773"/>
    <lineage>
        <taxon>Eukaryota</taxon>
        <taxon>Fungi</taxon>
        <taxon>Dikarya</taxon>
        <taxon>Ascomycota</taxon>
        <taxon>Pezizomycotina</taxon>
        <taxon>Sordariomycetes</taxon>
        <taxon>Hypocreomycetidae</taxon>
        <taxon>Glomerellales</taxon>
        <taxon>Plectosphaerellaceae</taxon>
        <taxon>Sodiomyces</taxon>
    </lineage>
</organism>
<dbReference type="GeneID" id="39579298"/>
<keyword evidence="3" id="KW-1185">Reference proteome</keyword>
<reference evidence="2 3" key="1">
    <citation type="journal article" date="2018" name="Mol. Ecol.">
        <title>The obligate alkalophilic soda-lake fungus Sodiomyces alkalinus has shifted to a protein diet.</title>
        <authorList>
            <person name="Grum-Grzhimaylo A.A."/>
            <person name="Falkoski D.L."/>
            <person name="van den Heuvel J."/>
            <person name="Valero-Jimenez C.A."/>
            <person name="Min B."/>
            <person name="Choi I.G."/>
            <person name="Lipzen A."/>
            <person name="Daum C.G."/>
            <person name="Aanen D.K."/>
            <person name="Tsang A."/>
            <person name="Henrissat B."/>
            <person name="Bilanenko E.N."/>
            <person name="de Vries R.P."/>
            <person name="van Kan J.A.L."/>
            <person name="Grigoriev I.V."/>
            <person name="Debets A.J.M."/>
        </authorList>
    </citation>
    <scope>NUCLEOTIDE SEQUENCE [LARGE SCALE GENOMIC DNA]</scope>
    <source>
        <strain evidence="2 3">F11</strain>
    </source>
</reference>
<protein>
    <submittedName>
        <fullName evidence="2">Uncharacterized protein</fullName>
    </submittedName>
</protein>
<gene>
    <name evidence="2" type="ORF">SODALDRAFT_328975</name>
</gene>
<proteinExistence type="predicted"/>
<evidence type="ECO:0000313" key="2">
    <source>
        <dbReference type="EMBL" id="ROT35604.1"/>
    </source>
</evidence>